<dbReference type="CDD" id="cd07061">
    <property type="entry name" value="HP_HAP_like"/>
    <property type="match status" value="1"/>
</dbReference>
<dbReference type="SUPFAM" id="SSF53254">
    <property type="entry name" value="Phosphoglycerate mutase-like"/>
    <property type="match status" value="1"/>
</dbReference>
<evidence type="ECO:0000313" key="3">
    <source>
        <dbReference type="EMBL" id="KAF2636570.1"/>
    </source>
</evidence>
<dbReference type="Proteomes" id="UP000799753">
    <property type="component" value="Unassembled WGS sequence"/>
</dbReference>
<dbReference type="Gene3D" id="3.40.50.1240">
    <property type="entry name" value="Phosphoglycerate mutase-like"/>
    <property type="match status" value="1"/>
</dbReference>
<dbReference type="Pfam" id="PF00328">
    <property type="entry name" value="His_Phos_2"/>
    <property type="match status" value="1"/>
</dbReference>
<dbReference type="PANTHER" id="PTHR20963">
    <property type="entry name" value="MULTIPLE INOSITOL POLYPHOSPHATE PHOSPHATASE-RELATED"/>
    <property type="match status" value="1"/>
</dbReference>
<evidence type="ECO:0000256" key="1">
    <source>
        <dbReference type="ARBA" id="ARBA00022801"/>
    </source>
</evidence>
<keyword evidence="4" id="KW-1185">Reference proteome</keyword>
<keyword evidence="1" id="KW-0378">Hydrolase</keyword>
<feature type="chain" id="PRO_5025479452" evidence="2">
    <location>
        <begin position="18"/>
        <end position="549"/>
    </location>
</feature>
<dbReference type="InterPro" id="IPR029033">
    <property type="entry name" value="His_PPase_superfam"/>
</dbReference>
<protein>
    <submittedName>
        <fullName evidence="3">3-phytase</fullName>
    </submittedName>
</protein>
<keyword evidence="2" id="KW-0732">Signal</keyword>
<dbReference type="PANTHER" id="PTHR20963:SF43">
    <property type="entry name" value="PUTATIVE (AFU_ORTHOLOGUE AFUA_7G01240)-RELATED"/>
    <property type="match status" value="1"/>
</dbReference>
<dbReference type="EMBL" id="MU006797">
    <property type="protein sequence ID" value="KAF2636570.1"/>
    <property type="molecule type" value="Genomic_DNA"/>
</dbReference>
<sequence>MRTSVIILLELLGEALAFNPLRAQEPITTRELDSDPDPIPPQTFISEHFGQLSAYRDLSPSYFNVSHVGLPDGCRVAQVHLLQRHAERFPHPDDEMDGLNIANFTKKVNAAVTAGESFSGPLSFLNAWSSGLGGEFLTNIGALSEISAGAKFWNEYGRALYGAERGQLAYRESDREKDKGRKPLLRGTSQSRIHNSLLNWGLGFFGPSWQEDASFQTNWTDVFHTVVMPEGKDEKVSNNTLAAHHCCNNAETPGIGDIGDTHMLKYGSHFYPSTSSRLATYLPQSFSLSAHDLYAMQLLCAYETAFLGSSPPSHFCTLFTTSEWQGFEQMLDIRFFYNQAFGNPTGRALGVGYVEEMLARIKEESIGDSWSSVNSSLTGDAESFPLGMKFYADFTHDKMVLGVLTALSLDAIREVPDMTSFPPREERVFMISRLVPFAAHLVTEVVECGVGEPVPVERQYFTSSSTSGTGNKDEGEKYRFVRMRLNNAILPLSSIRGDKCKGRPDELCPLDAFLESQKEASERAAYQEACFGEYEGPKDGRDVDGTVPK</sequence>
<name>A0A6A6RMJ4_9PLEO</name>
<dbReference type="GO" id="GO:0003993">
    <property type="term" value="F:acid phosphatase activity"/>
    <property type="evidence" value="ECO:0007669"/>
    <property type="project" value="TreeGrafter"/>
</dbReference>
<gene>
    <name evidence="3" type="ORF">P280DRAFT_483533</name>
</gene>
<feature type="signal peptide" evidence="2">
    <location>
        <begin position="1"/>
        <end position="17"/>
    </location>
</feature>
<evidence type="ECO:0000313" key="4">
    <source>
        <dbReference type="Proteomes" id="UP000799753"/>
    </source>
</evidence>
<organism evidence="3 4">
    <name type="scientific">Massarina eburnea CBS 473.64</name>
    <dbReference type="NCBI Taxonomy" id="1395130"/>
    <lineage>
        <taxon>Eukaryota</taxon>
        <taxon>Fungi</taxon>
        <taxon>Dikarya</taxon>
        <taxon>Ascomycota</taxon>
        <taxon>Pezizomycotina</taxon>
        <taxon>Dothideomycetes</taxon>
        <taxon>Pleosporomycetidae</taxon>
        <taxon>Pleosporales</taxon>
        <taxon>Massarineae</taxon>
        <taxon>Massarinaceae</taxon>
        <taxon>Massarina</taxon>
    </lineage>
</organism>
<dbReference type="OrthoDB" id="6509975at2759"/>
<proteinExistence type="predicted"/>
<accession>A0A6A6RMJ4</accession>
<dbReference type="InterPro" id="IPR000560">
    <property type="entry name" value="His_Pase_clade-2"/>
</dbReference>
<reference evidence="3" key="1">
    <citation type="journal article" date="2020" name="Stud. Mycol.">
        <title>101 Dothideomycetes genomes: a test case for predicting lifestyles and emergence of pathogens.</title>
        <authorList>
            <person name="Haridas S."/>
            <person name="Albert R."/>
            <person name="Binder M."/>
            <person name="Bloem J."/>
            <person name="Labutti K."/>
            <person name="Salamov A."/>
            <person name="Andreopoulos B."/>
            <person name="Baker S."/>
            <person name="Barry K."/>
            <person name="Bills G."/>
            <person name="Bluhm B."/>
            <person name="Cannon C."/>
            <person name="Castanera R."/>
            <person name="Culley D."/>
            <person name="Daum C."/>
            <person name="Ezra D."/>
            <person name="Gonzalez J."/>
            <person name="Henrissat B."/>
            <person name="Kuo A."/>
            <person name="Liang C."/>
            <person name="Lipzen A."/>
            <person name="Lutzoni F."/>
            <person name="Magnuson J."/>
            <person name="Mondo S."/>
            <person name="Nolan M."/>
            <person name="Ohm R."/>
            <person name="Pangilinan J."/>
            <person name="Park H.-J."/>
            <person name="Ramirez L."/>
            <person name="Alfaro M."/>
            <person name="Sun H."/>
            <person name="Tritt A."/>
            <person name="Yoshinaga Y."/>
            <person name="Zwiers L.-H."/>
            <person name="Turgeon B."/>
            <person name="Goodwin S."/>
            <person name="Spatafora J."/>
            <person name="Crous P."/>
            <person name="Grigoriev I."/>
        </authorList>
    </citation>
    <scope>NUCLEOTIDE SEQUENCE</scope>
    <source>
        <strain evidence="3">CBS 473.64</strain>
    </source>
</reference>
<dbReference type="AlphaFoldDB" id="A0A6A6RMJ4"/>
<evidence type="ECO:0000256" key="2">
    <source>
        <dbReference type="SAM" id="SignalP"/>
    </source>
</evidence>